<organism evidence="9 10">
    <name type="scientific">Cyphellophora europaea (strain CBS 101466)</name>
    <name type="common">Phialophora europaea</name>
    <dbReference type="NCBI Taxonomy" id="1220924"/>
    <lineage>
        <taxon>Eukaryota</taxon>
        <taxon>Fungi</taxon>
        <taxon>Dikarya</taxon>
        <taxon>Ascomycota</taxon>
        <taxon>Pezizomycotina</taxon>
        <taxon>Eurotiomycetes</taxon>
        <taxon>Chaetothyriomycetidae</taxon>
        <taxon>Chaetothyriales</taxon>
        <taxon>Cyphellophoraceae</taxon>
        <taxon>Cyphellophora</taxon>
    </lineage>
</organism>
<name>W2RR59_CYPE1</name>
<dbReference type="InterPro" id="IPR020846">
    <property type="entry name" value="MFS_dom"/>
</dbReference>
<evidence type="ECO:0000256" key="4">
    <source>
        <dbReference type="ARBA" id="ARBA00022989"/>
    </source>
</evidence>
<evidence type="ECO:0000256" key="1">
    <source>
        <dbReference type="ARBA" id="ARBA00004141"/>
    </source>
</evidence>
<dbReference type="OrthoDB" id="2250022at2759"/>
<feature type="region of interest" description="Disordered" evidence="6">
    <location>
        <begin position="1"/>
        <end position="34"/>
    </location>
</feature>
<dbReference type="InParanoid" id="W2RR59"/>
<dbReference type="FunFam" id="1.20.1250.20:FF:000013">
    <property type="entry name" value="MFS general substrate transporter"/>
    <property type="match status" value="1"/>
</dbReference>
<dbReference type="PANTHER" id="PTHR43791">
    <property type="entry name" value="PERMEASE-RELATED"/>
    <property type="match status" value="1"/>
</dbReference>
<keyword evidence="4 7" id="KW-1133">Transmembrane helix</keyword>
<feature type="transmembrane region" description="Helical" evidence="7">
    <location>
        <begin position="423"/>
        <end position="442"/>
    </location>
</feature>
<dbReference type="PROSITE" id="PS50850">
    <property type="entry name" value="MFS"/>
    <property type="match status" value="1"/>
</dbReference>
<dbReference type="SUPFAM" id="SSF103473">
    <property type="entry name" value="MFS general substrate transporter"/>
    <property type="match status" value="1"/>
</dbReference>
<feature type="transmembrane region" description="Helical" evidence="7">
    <location>
        <begin position="158"/>
        <end position="182"/>
    </location>
</feature>
<feature type="transmembrane region" description="Helical" evidence="7">
    <location>
        <begin position="390"/>
        <end position="411"/>
    </location>
</feature>
<protein>
    <recommendedName>
        <fullName evidence="8">Major facilitator superfamily (MFS) profile domain-containing protein</fullName>
    </recommendedName>
</protein>
<dbReference type="Proteomes" id="UP000030752">
    <property type="component" value="Unassembled WGS sequence"/>
</dbReference>
<evidence type="ECO:0000259" key="8">
    <source>
        <dbReference type="PROSITE" id="PS50850"/>
    </source>
</evidence>
<dbReference type="FunFam" id="1.20.1250.20:FF:000057">
    <property type="entry name" value="MFS general substrate transporter"/>
    <property type="match status" value="1"/>
</dbReference>
<feature type="transmembrane region" description="Helical" evidence="7">
    <location>
        <begin position="106"/>
        <end position="124"/>
    </location>
</feature>
<evidence type="ECO:0000256" key="3">
    <source>
        <dbReference type="ARBA" id="ARBA00022692"/>
    </source>
</evidence>
<feature type="transmembrane region" description="Helical" evidence="7">
    <location>
        <begin position="225"/>
        <end position="248"/>
    </location>
</feature>
<dbReference type="HOGENOM" id="CLU_001265_0_6_1"/>
<dbReference type="eggNOG" id="KOG2533">
    <property type="taxonomic scope" value="Eukaryota"/>
</dbReference>
<feature type="domain" description="Major facilitator superfamily (MFS) profile" evidence="8">
    <location>
        <begin position="65"/>
        <end position="478"/>
    </location>
</feature>
<dbReference type="EMBL" id="KB822722">
    <property type="protein sequence ID" value="ETN38208.1"/>
    <property type="molecule type" value="Genomic_DNA"/>
</dbReference>
<reference evidence="9 10" key="1">
    <citation type="submission" date="2013-03" db="EMBL/GenBank/DDBJ databases">
        <title>The Genome Sequence of Phialophora europaea CBS 101466.</title>
        <authorList>
            <consortium name="The Broad Institute Genomics Platform"/>
            <person name="Cuomo C."/>
            <person name="de Hoog S."/>
            <person name="Gorbushina A."/>
            <person name="Walker B."/>
            <person name="Young S.K."/>
            <person name="Zeng Q."/>
            <person name="Gargeya S."/>
            <person name="Fitzgerald M."/>
            <person name="Haas B."/>
            <person name="Abouelleil A."/>
            <person name="Allen A.W."/>
            <person name="Alvarado L."/>
            <person name="Arachchi H.M."/>
            <person name="Berlin A.M."/>
            <person name="Chapman S.B."/>
            <person name="Gainer-Dewar J."/>
            <person name="Goldberg J."/>
            <person name="Griggs A."/>
            <person name="Gujja S."/>
            <person name="Hansen M."/>
            <person name="Howarth C."/>
            <person name="Imamovic A."/>
            <person name="Ireland A."/>
            <person name="Larimer J."/>
            <person name="McCowan C."/>
            <person name="Murphy C."/>
            <person name="Pearson M."/>
            <person name="Poon T.W."/>
            <person name="Priest M."/>
            <person name="Roberts A."/>
            <person name="Saif S."/>
            <person name="Shea T."/>
            <person name="Sisk P."/>
            <person name="Sykes S."/>
            <person name="Wortman J."/>
            <person name="Nusbaum C."/>
            <person name="Birren B."/>
        </authorList>
    </citation>
    <scope>NUCLEOTIDE SEQUENCE [LARGE SCALE GENOMIC DNA]</scope>
    <source>
        <strain evidence="9 10">CBS 101466</strain>
    </source>
</reference>
<evidence type="ECO:0000256" key="6">
    <source>
        <dbReference type="SAM" id="MobiDB-lite"/>
    </source>
</evidence>
<dbReference type="InterPro" id="IPR011701">
    <property type="entry name" value="MFS"/>
</dbReference>
<keyword evidence="10" id="KW-1185">Reference proteome</keyword>
<keyword evidence="5 7" id="KW-0472">Membrane</keyword>
<feature type="transmembrane region" description="Helical" evidence="7">
    <location>
        <begin position="340"/>
        <end position="356"/>
    </location>
</feature>
<evidence type="ECO:0000313" key="9">
    <source>
        <dbReference type="EMBL" id="ETN38208.1"/>
    </source>
</evidence>
<evidence type="ECO:0000256" key="7">
    <source>
        <dbReference type="SAM" id="Phobius"/>
    </source>
</evidence>
<dbReference type="Gene3D" id="1.20.1250.20">
    <property type="entry name" value="MFS general substrate transporter like domains"/>
    <property type="match status" value="2"/>
</dbReference>
<keyword evidence="3 7" id="KW-0812">Transmembrane</keyword>
<evidence type="ECO:0000313" key="10">
    <source>
        <dbReference type="Proteomes" id="UP000030752"/>
    </source>
</evidence>
<feature type="transmembrane region" description="Helical" evidence="7">
    <location>
        <begin position="454"/>
        <end position="477"/>
    </location>
</feature>
<evidence type="ECO:0000256" key="5">
    <source>
        <dbReference type="ARBA" id="ARBA00023136"/>
    </source>
</evidence>
<dbReference type="GeneID" id="19973578"/>
<dbReference type="AlphaFoldDB" id="W2RR59"/>
<dbReference type="PANTHER" id="PTHR43791:SF92">
    <property type="entry name" value="AGL026WP"/>
    <property type="match status" value="1"/>
</dbReference>
<gene>
    <name evidence="9" type="ORF">HMPREF1541_06239</name>
</gene>
<dbReference type="GO" id="GO:0022857">
    <property type="term" value="F:transmembrane transporter activity"/>
    <property type="evidence" value="ECO:0007669"/>
    <property type="project" value="InterPro"/>
</dbReference>
<feature type="transmembrane region" description="Helical" evidence="7">
    <location>
        <begin position="194"/>
        <end position="213"/>
    </location>
</feature>
<proteinExistence type="predicted"/>
<sequence>MSWSDSNKDMSMHDIKSVPTSNSGPQASVKEGHMARAKPDILRDLSDEQMEAASRKLVRKLDVRLMAPLILMYIMNYLDRNAIAAARISGIVEDLDLTDSEFQTCVSILFVGYILMQVPSNLFLNKIGRPSLYLPACMIVWGVLCGAAGAVHNFGGLVAARFLLGFVEAAYFPGCMVCLTTWYTRKELAFRTALLYCGSLISGAFSGLIAAGITHDLDGALGLAAWRWLFIIEGAITVVIAFGVVLILPDFPINTKWLSDQERALATYRLFVDVGEEDWVSSEEESLFVGLKQCLGDYKTYVLIPLVFGVVSSGTINSYFPSVVSTLGYNRTNTLLLTAPPYLLSCIVALGVSLNADRTGERYFHFTLPVWVSIAGFIISAAAVNLPARYFAMMIMLPGVYTAFTLGLTWAANTIPRPPAKRAATLALCNACANCSSVYGPFMYPAFSAPRYGIAMGVNAGTALMSIIVATIFRLILKKLNRELDMAEGVVASGDEEGKGRDTSRARGFRYLL</sequence>
<accession>W2RR59</accession>
<dbReference type="VEuPathDB" id="FungiDB:HMPREF1541_06239"/>
<evidence type="ECO:0000256" key="2">
    <source>
        <dbReference type="ARBA" id="ARBA00022448"/>
    </source>
</evidence>
<feature type="transmembrane region" description="Helical" evidence="7">
    <location>
        <begin position="131"/>
        <end position="152"/>
    </location>
</feature>
<feature type="compositionally biased region" description="Basic and acidic residues" evidence="6">
    <location>
        <begin position="1"/>
        <end position="16"/>
    </location>
</feature>
<comment type="subcellular location">
    <subcellularLocation>
        <location evidence="1">Membrane</location>
        <topology evidence="1">Multi-pass membrane protein</topology>
    </subcellularLocation>
</comment>
<dbReference type="GO" id="GO:0016020">
    <property type="term" value="C:membrane"/>
    <property type="evidence" value="ECO:0007669"/>
    <property type="project" value="UniProtKB-SubCell"/>
</dbReference>
<dbReference type="Pfam" id="PF07690">
    <property type="entry name" value="MFS_1"/>
    <property type="match status" value="1"/>
</dbReference>
<feature type="transmembrane region" description="Helical" evidence="7">
    <location>
        <begin position="363"/>
        <end position="384"/>
    </location>
</feature>
<keyword evidence="2" id="KW-0813">Transport</keyword>
<dbReference type="InterPro" id="IPR036259">
    <property type="entry name" value="MFS_trans_sf"/>
</dbReference>
<dbReference type="RefSeq" id="XP_008718797.1">
    <property type="nucleotide sequence ID" value="XM_008720575.1"/>
</dbReference>
<feature type="transmembrane region" description="Helical" evidence="7">
    <location>
        <begin position="301"/>
        <end position="320"/>
    </location>
</feature>